<keyword evidence="4" id="KW-1185">Reference proteome</keyword>
<keyword evidence="1" id="KW-0539">Nucleus</keyword>
<dbReference type="PANTHER" id="PTHR31669">
    <property type="entry name" value="PROTEIN FAR1-RELATED SEQUENCE 10-RELATED"/>
    <property type="match status" value="1"/>
</dbReference>
<comment type="subcellular location">
    <subcellularLocation>
        <location evidence="1">Nucleus</location>
    </subcellularLocation>
</comment>
<evidence type="ECO:0000313" key="4">
    <source>
        <dbReference type="Proteomes" id="UP000631114"/>
    </source>
</evidence>
<keyword evidence="1" id="KW-0479">Metal-binding</keyword>
<keyword evidence="1" id="KW-0863">Zinc-finger</keyword>
<sequence>MESKISEFDDISMRMYEKGISDRELEETIGVDVGMENEFVQDKKVGDPEIGMVFDTVEGLFEYYTKYGYENGFPVKKRSSSKGDDGVDAHTTAKFKEFQKELTGKLYCDVSSVKKECGIEAYEISEDVMVGEKKIQNIPEKYILHRWRKNVKRCHTKVKISYFDWMQNPENERFDRMCNAFYETADLAIDNEDKTNIVMKWIKGLNNELKKGEEACASSQPTTCGSDQPIAYGSDQPTGCETSGNVHTTTKDNGLIRSPQSVCGAGRPPFKRKTSKVEQAVKKLQEKKKKEGKREQVTKMNQGKKKKGTSAIEKTINDLGLEKDPIGGSEVMESSETQESIPLKDTIGGAELMEFGGSI</sequence>
<accession>A0A835I910</accession>
<evidence type="ECO:0000256" key="1">
    <source>
        <dbReference type="RuleBase" id="RU367018"/>
    </source>
</evidence>
<proteinExistence type="inferred from homology"/>
<evidence type="ECO:0000256" key="2">
    <source>
        <dbReference type="SAM" id="MobiDB-lite"/>
    </source>
</evidence>
<dbReference type="GO" id="GO:0008270">
    <property type="term" value="F:zinc ion binding"/>
    <property type="evidence" value="ECO:0007669"/>
    <property type="project" value="UniProtKB-UniRule"/>
</dbReference>
<dbReference type="PANTHER" id="PTHR31669:SF283">
    <property type="entry name" value="PROTEIN FAR1-RELATED SEQUENCE"/>
    <property type="match status" value="1"/>
</dbReference>
<evidence type="ECO:0000313" key="3">
    <source>
        <dbReference type="EMBL" id="KAF9614615.1"/>
    </source>
</evidence>
<keyword evidence="1" id="KW-0862">Zinc</keyword>
<feature type="compositionally biased region" description="Basic and acidic residues" evidence="2">
    <location>
        <begin position="275"/>
        <end position="297"/>
    </location>
</feature>
<comment type="similarity">
    <text evidence="1">Belongs to the FHY3/FAR1 family.</text>
</comment>
<dbReference type="GO" id="GO:0006355">
    <property type="term" value="P:regulation of DNA-templated transcription"/>
    <property type="evidence" value="ECO:0007669"/>
    <property type="project" value="UniProtKB-UniRule"/>
</dbReference>
<feature type="compositionally biased region" description="Polar residues" evidence="2">
    <location>
        <begin position="235"/>
        <end position="252"/>
    </location>
</feature>
<dbReference type="OrthoDB" id="1914915at2759"/>
<dbReference type="InterPro" id="IPR031052">
    <property type="entry name" value="FHY3/FAR1"/>
</dbReference>
<dbReference type="GO" id="GO:0005634">
    <property type="term" value="C:nucleus"/>
    <property type="evidence" value="ECO:0007669"/>
    <property type="project" value="UniProtKB-SubCell"/>
</dbReference>
<dbReference type="Proteomes" id="UP000631114">
    <property type="component" value="Unassembled WGS sequence"/>
</dbReference>
<name>A0A835I910_9MAGN</name>
<gene>
    <name evidence="3" type="ORF">IFM89_019592</name>
</gene>
<dbReference type="AlphaFoldDB" id="A0A835I910"/>
<feature type="region of interest" description="Disordered" evidence="2">
    <location>
        <begin position="235"/>
        <end position="345"/>
    </location>
</feature>
<organism evidence="3 4">
    <name type="scientific">Coptis chinensis</name>
    <dbReference type="NCBI Taxonomy" id="261450"/>
    <lineage>
        <taxon>Eukaryota</taxon>
        <taxon>Viridiplantae</taxon>
        <taxon>Streptophyta</taxon>
        <taxon>Embryophyta</taxon>
        <taxon>Tracheophyta</taxon>
        <taxon>Spermatophyta</taxon>
        <taxon>Magnoliopsida</taxon>
        <taxon>Ranunculales</taxon>
        <taxon>Ranunculaceae</taxon>
        <taxon>Coptidoideae</taxon>
        <taxon>Coptis</taxon>
    </lineage>
</organism>
<protein>
    <recommendedName>
        <fullName evidence="1">Protein FAR1-RELATED SEQUENCE</fullName>
    </recommendedName>
</protein>
<comment type="caution">
    <text evidence="3">The sequence shown here is derived from an EMBL/GenBank/DDBJ whole genome shotgun (WGS) entry which is preliminary data.</text>
</comment>
<reference evidence="3 4" key="1">
    <citation type="submission" date="2020-10" db="EMBL/GenBank/DDBJ databases">
        <title>The Coptis chinensis genome and diversification of protoberbering-type alkaloids.</title>
        <authorList>
            <person name="Wang B."/>
            <person name="Shu S."/>
            <person name="Song C."/>
            <person name="Liu Y."/>
        </authorList>
    </citation>
    <scope>NUCLEOTIDE SEQUENCE [LARGE SCALE GENOMIC DNA]</scope>
    <source>
        <strain evidence="3">HL-2020</strain>
        <tissue evidence="3">Leaf</tissue>
    </source>
</reference>
<dbReference type="EMBL" id="JADFTS010000003">
    <property type="protein sequence ID" value="KAF9614615.1"/>
    <property type="molecule type" value="Genomic_DNA"/>
</dbReference>
<comment type="function">
    <text evidence="1">Putative transcription activator involved in regulating light control of development.</text>
</comment>